<comment type="function">
    <text evidence="10 11">The central subunit of the protein translocation channel SecYEG. Consists of two halves formed by TMs 1-5 and 6-10. These two domains form a lateral gate at the front which open onto the bilayer between TMs 2 and 7, and are clamped together by SecE at the back. The channel is closed by both a pore ring composed of hydrophobic SecY resides and a short helix (helix 2A) on the extracellular side of the membrane which forms a plug. The plug probably moves laterally to allow the channel to open. The ring and the pore may move independently.</text>
</comment>
<comment type="caution">
    <text evidence="10">Lacks conserved residue(s) required for the propagation of feature annotation.</text>
</comment>
<protein>
    <recommendedName>
        <fullName evidence="9 10">Protein translocase subunit SecY</fullName>
    </recommendedName>
</protein>
<dbReference type="InterPro" id="IPR023201">
    <property type="entry name" value="SecY_dom_sf"/>
</dbReference>
<evidence type="ECO:0000256" key="3">
    <source>
        <dbReference type="ARBA" id="ARBA00022448"/>
    </source>
</evidence>
<evidence type="ECO:0000256" key="11">
    <source>
        <dbReference type="RuleBase" id="RU000537"/>
    </source>
</evidence>
<dbReference type="Proteomes" id="UP000179245">
    <property type="component" value="Unassembled WGS sequence"/>
</dbReference>
<dbReference type="Pfam" id="PF00344">
    <property type="entry name" value="SecY"/>
    <property type="match status" value="1"/>
</dbReference>
<feature type="transmembrane region" description="Helical" evidence="10">
    <location>
        <begin position="262"/>
        <end position="283"/>
    </location>
</feature>
<evidence type="ECO:0000256" key="9">
    <source>
        <dbReference type="ARBA" id="ARBA00039733"/>
    </source>
</evidence>
<evidence type="ECO:0000313" key="14">
    <source>
        <dbReference type="EMBL" id="OHA62327.1"/>
    </source>
</evidence>
<dbReference type="AlphaFoldDB" id="A0A1G2QPM5"/>
<dbReference type="GO" id="GO:0006605">
    <property type="term" value="P:protein targeting"/>
    <property type="evidence" value="ECO:0007669"/>
    <property type="project" value="UniProtKB-UniRule"/>
</dbReference>
<dbReference type="PRINTS" id="PR00303">
    <property type="entry name" value="SECYTRNLCASE"/>
</dbReference>
<dbReference type="PIRSF" id="PIRSF004557">
    <property type="entry name" value="SecY"/>
    <property type="match status" value="1"/>
</dbReference>
<comment type="caution">
    <text evidence="14">The sequence shown here is derived from an EMBL/GenBank/DDBJ whole genome shotgun (WGS) entry which is preliminary data.</text>
</comment>
<feature type="transmembrane region" description="Helical" evidence="10">
    <location>
        <begin position="205"/>
        <end position="225"/>
    </location>
</feature>
<evidence type="ECO:0000256" key="13">
    <source>
        <dbReference type="RuleBase" id="RU004349"/>
    </source>
</evidence>
<keyword evidence="3 10" id="KW-0813">Transport</keyword>
<dbReference type="PROSITE" id="PS00755">
    <property type="entry name" value="SECY_1"/>
    <property type="match status" value="1"/>
</dbReference>
<evidence type="ECO:0000256" key="2">
    <source>
        <dbReference type="ARBA" id="ARBA00005751"/>
    </source>
</evidence>
<proteinExistence type="inferred from homology"/>
<accession>A0A1G2QPM5</accession>
<reference evidence="14 15" key="1">
    <citation type="journal article" date="2016" name="Nat. Commun.">
        <title>Thousands of microbial genomes shed light on interconnected biogeochemical processes in an aquifer system.</title>
        <authorList>
            <person name="Anantharaman K."/>
            <person name="Brown C.T."/>
            <person name="Hug L.A."/>
            <person name="Sharon I."/>
            <person name="Castelle C.J."/>
            <person name="Probst A.J."/>
            <person name="Thomas B.C."/>
            <person name="Singh A."/>
            <person name="Wilkins M.J."/>
            <person name="Karaoz U."/>
            <person name="Brodie E.L."/>
            <person name="Williams K.H."/>
            <person name="Hubbard S.S."/>
            <person name="Banfield J.F."/>
        </authorList>
    </citation>
    <scope>NUCLEOTIDE SEQUENCE [LARGE SCALE GENOMIC DNA]</scope>
</reference>
<dbReference type="Gene3D" id="1.10.3370.10">
    <property type="entry name" value="SecY subunit domain"/>
    <property type="match status" value="1"/>
</dbReference>
<feature type="transmembrane region" description="Helical" evidence="10">
    <location>
        <begin position="389"/>
        <end position="409"/>
    </location>
</feature>
<keyword evidence="5 10" id="KW-0653">Protein transport</keyword>
<dbReference type="InterPro" id="IPR026593">
    <property type="entry name" value="SecY"/>
</dbReference>
<keyword evidence="7 10" id="KW-0811">Translocation</keyword>
<evidence type="ECO:0000256" key="7">
    <source>
        <dbReference type="ARBA" id="ARBA00023010"/>
    </source>
</evidence>
<dbReference type="InterPro" id="IPR030659">
    <property type="entry name" value="SecY_CS"/>
</dbReference>
<dbReference type="GO" id="GO:0043952">
    <property type="term" value="P:protein transport by the Sec complex"/>
    <property type="evidence" value="ECO:0007669"/>
    <property type="project" value="UniProtKB-UniRule"/>
</dbReference>
<dbReference type="EMBL" id="MHTO01000017">
    <property type="protein sequence ID" value="OHA62327.1"/>
    <property type="molecule type" value="Genomic_DNA"/>
</dbReference>
<evidence type="ECO:0000256" key="1">
    <source>
        <dbReference type="ARBA" id="ARBA00004141"/>
    </source>
</evidence>
<name>A0A1G2QPM5_9BACT</name>
<dbReference type="FunFam" id="1.10.3370.10:FF:000001">
    <property type="entry name" value="Preprotein translocase subunit SecY"/>
    <property type="match status" value="1"/>
</dbReference>
<dbReference type="InterPro" id="IPR002208">
    <property type="entry name" value="SecY/SEC61-alpha"/>
</dbReference>
<dbReference type="STRING" id="1802443.A2117_00515"/>
<keyword evidence="4 10" id="KW-0812">Transmembrane</keyword>
<dbReference type="GO" id="GO:0065002">
    <property type="term" value="P:intracellular protein transmembrane transport"/>
    <property type="evidence" value="ECO:0007669"/>
    <property type="project" value="UniProtKB-UniRule"/>
</dbReference>
<keyword evidence="6 10" id="KW-1133">Transmembrane helix</keyword>
<feature type="transmembrane region" description="Helical" evidence="10">
    <location>
        <begin position="362"/>
        <end position="383"/>
    </location>
</feature>
<dbReference type="HAMAP" id="MF_01465">
    <property type="entry name" value="SecY"/>
    <property type="match status" value="1"/>
</dbReference>
<feature type="transmembrane region" description="Helical" evidence="10">
    <location>
        <begin position="145"/>
        <end position="165"/>
    </location>
</feature>
<sequence>MWSKFTQIFKVPDLRNKILFVLGVLVVFRIMANTFIPGIDAEKAREFFGQNQFLGLANIFSGGALEKFSIVMLGLGPYITATIILQLLTMIFPALEKLYKEEGERGKQKFNQYGRILTVPLAILQGYSMIVLFQRQQIIGSLPPLILFSSLLTMTAGSMFLVWLGELISEKKIGNGVSLLIFAGIVAGFPTDLGQLVAIYDPTKLIPYLLFFASSLLIIAGVVLITEARRNIPVSYAKRVRGTKLYGGVSTYLPLNVNPAGVIPIIFAISILLFPTMIANFLVGLGGAWTKVFTGVNSFLQDPVIYSAFYFLLVFVFTFFYTAVTFDPKNISTNLQKMGGFIPGIRPGSSTAQFIARILNRVLVIGALFLGSIAVMPSLVQALTGVQSFQFLVGGTSLLIVVSVVLETIRAINAQLEMREYDTF</sequence>
<feature type="transmembrane region" description="Helical" evidence="10">
    <location>
        <begin position="303"/>
        <end position="324"/>
    </location>
</feature>
<evidence type="ECO:0000256" key="6">
    <source>
        <dbReference type="ARBA" id="ARBA00022989"/>
    </source>
</evidence>
<evidence type="ECO:0000256" key="10">
    <source>
        <dbReference type="HAMAP-Rule" id="MF_01465"/>
    </source>
</evidence>
<comment type="subcellular location">
    <subcellularLocation>
        <location evidence="10">Cell membrane</location>
        <topology evidence="10">Multi-pass membrane protein</topology>
    </subcellularLocation>
    <subcellularLocation>
        <location evidence="1 12">Membrane</location>
        <topology evidence="1 12">Multi-pass membrane protein</topology>
    </subcellularLocation>
</comment>
<evidence type="ECO:0000256" key="8">
    <source>
        <dbReference type="ARBA" id="ARBA00023136"/>
    </source>
</evidence>
<feature type="transmembrane region" description="Helical" evidence="10">
    <location>
        <begin position="75"/>
        <end position="95"/>
    </location>
</feature>
<dbReference type="GO" id="GO:0005886">
    <property type="term" value="C:plasma membrane"/>
    <property type="evidence" value="ECO:0007669"/>
    <property type="project" value="UniProtKB-SubCell"/>
</dbReference>
<gene>
    <name evidence="10" type="primary">secY</name>
    <name evidence="14" type="ORF">A2117_00515</name>
</gene>
<feature type="transmembrane region" description="Helical" evidence="10">
    <location>
        <begin position="177"/>
        <end position="199"/>
    </location>
</feature>
<evidence type="ECO:0000256" key="12">
    <source>
        <dbReference type="RuleBase" id="RU003484"/>
    </source>
</evidence>
<dbReference type="SUPFAM" id="SSF103491">
    <property type="entry name" value="Preprotein translocase SecY subunit"/>
    <property type="match status" value="1"/>
</dbReference>
<evidence type="ECO:0000256" key="5">
    <source>
        <dbReference type="ARBA" id="ARBA00022927"/>
    </source>
</evidence>
<dbReference type="PANTHER" id="PTHR10906">
    <property type="entry name" value="SECY/SEC61-ALPHA FAMILY MEMBER"/>
    <property type="match status" value="1"/>
</dbReference>
<dbReference type="NCBIfam" id="TIGR00967">
    <property type="entry name" value="3a0501s007"/>
    <property type="match status" value="1"/>
</dbReference>
<comment type="similarity">
    <text evidence="2 10 13">Belongs to the SecY/SEC61-alpha family.</text>
</comment>
<comment type="subunit">
    <text evidence="10">Component of the Sec protein translocase complex. Heterotrimer consisting of SecY, SecE and SecG subunits. The heterotrimers can form oligomers, although 1 heterotrimer is thought to be able to translocate proteins. Interacts with the ribosome. Interacts with SecDF, and other proteins may be involved. Interacts with SecA.</text>
</comment>
<dbReference type="PROSITE" id="PS00756">
    <property type="entry name" value="SECY_2"/>
    <property type="match status" value="1"/>
</dbReference>
<evidence type="ECO:0000313" key="15">
    <source>
        <dbReference type="Proteomes" id="UP000179245"/>
    </source>
</evidence>
<feature type="transmembrane region" description="Helical" evidence="10">
    <location>
        <begin position="116"/>
        <end position="133"/>
    </location>
</feature>
<keyword evidence="10" id="KW-1003">Cell membrane</keyword>
<keyword evidence="8 10" id="KW-0472">Membrane</keyword>
<evidence type="ECO:0000256" key="4">
    <source>
        <dbReference type="ARBA" id="ARBA00022692"/>
    </source>
</evidence>
<organism evidence="14 15">
    <name type="scientific">Candidatus Wildermuthbacteria bacterium GWA2_46_15</name>
    <dbReference type="NCBI Taxonomy" id="1802443"/>
    <lineage>
        <taxon>Bacteria</taxon>
        <taxon>Candidatus Wildermuthiibacteriota</taxon>
    </lineage>
</organism>